<dbReference type="InterPro" id="IPR036413">
    <property type="entry name" value="YaeB-like_sf"/>
</dbReference>
<dbReference type="InterPro" id="IPR023370">
    <property type="entry name" value="TrmO-like_N"/>
</dbReference>
<dbReference type="GO" id="GO:0032259">
    <property type="term" value="P:methylation"/>
    <property type="evidence" value="ECO:0007669"/>
    <property type="project" value="UniProtKB-KW"/>
</dbReference>
<dbReference type="Pfam" id="PF01980">
    <property type="entry name" value="TrmO_N"/>
    <property type="match status" value="1"/>
</dbReference>
<feature type="domain" description="TsaA-like" evidence="3">
    <location>
        <begin position="4"/>
        <end position="136"/>
    </location>
</feature>
<dbReference type="Proteomes" id="UP000005850">
    <property type="component" value="Chromosome"/>
</dbReference>
<evidence type="ECO:0000256" key="2">
    <source>
        <dbReference type="ARBA" id="ARBA00033753"/>
    </source>
</evidence>
<dbReference type="STRING" id="1042163.BRLA_c007900"/>
<keyword evidence="1" id="KW-0949">S-adenosyl-L-methionine</keyword>
<evidence type="ECO:0000313" key="4">
    <source>
        <dbReference type="EMBL" id="AIG25133.1"/>
    </source>
</evidence>
<sequence>MFQVKPIGFVENKREDLSHDFWGEEISTITLADHMKDSSLDGIDEYSHIEIIFYFDQVRDDEIEYGSKVPRNNPNYPKVGILAQRSKYRPNKLGLTTVKLLKRENRVLYVQGLDAVKGTPILDIKPVLKEYLPREEVRQPQWFSDLMKNYWL</sequence>
<dbReference type="Gene3D" id="2.40.30.70">
    <property type="entry name" value="YaeB-like"/>
    <property type="match status" value="1"/>
</dbReference>
<dbReference type="HOGENOM" id="CLU_013458_2_1_9"/>
<dbReference type="SUPFAM" id="SSF118196">
    <property type="entry name" value="YaeB-like"/>
    <property type="match status" value="1"/>
</dbReference>
<dbReference type="PANTHER" id="PTHR12818">
    <property type="entry name" value="TRNA (ADENINE(37)-N6)-METHYLTRANSFERASE"/>
    <property type="match status" value="1"/>
</dbReference>
<dbReference type="InterPro" id="IPR036414">
    <property type="entry name" value="YaeB_N_sf"/>
</dbReference>
<dbReference type="InterPro" id="IPR040372">
    <property type="entry name" value="YaeB-like"/>
</dbReference>
<gene>
    <name evidence="4" type="ORF">BRLA_c007900</name>
</gene>
<dbReference type="RefSeq" id="WP_003335368.1">
    <property type="nucleotide sequence ID" value="NZ_CP007806.1"/>
</dbReference>
<dbReference type="GO" id="GO:0008168">
    <property type="term" value="F:methyltransferase activity"/>
    <property type="evidence" value="ECO:0007669"/>
    <property type="project" value="UniProtKB-KW"/>
</dbReference>
<dbReference type="PANTHER" id="PTHR12818:SF0">
    <property type="entry name" value="TRNA (ADENINE(37)-N6)-METHYLTRANSFERASE"/>
    <property type="match status" value="1"/>
</dbReference>
<evidence type="ECO:0000313" key="5">
    <source>
        <dbReference type="Proteomes" id="UP000005850"/>
    </source>
</evidence>
<organism evidence="4 5">
    <name type="scientific">Brevibacillus laterosporus LMG 15441</name>
    <dbReference type="NCBI Taxonomy" id="1042163"/>
    <lineage>
        <taxon>Bacteria</taxon>
        <taxon>Bacillati</taxon>
        <taxon>Bacillota</taxon>
        <taxon>Bacilli</taxon>
        <taxon>Bacillales</taxon>
        <taxon>Paenibacillaceae</taxon>
        <taxon>Brevibacillus</taxon>
    </lineage>
</organism>
<keyword evidence="5" id="KW-1185">Reference proteome</keyword>
<dbReference type="CDD" id="cd09281">
    <property type="entry name" value="UPF0066"/>
    <property type="match status" value="1"/>
</dbReference>
<dbReference type="EC" id="2.1.1.-" evidence="4"/>
<name>A0A075R1L9_BRELA</name>
<reference evidence="4 5" key="1">
    <citation type="journal article" date="2011" name="J. Bacteriol.">
        <title>Genome sequence of Brevibacillus laterosporus LMG 15441, a pathogen of invertebrates.</title>
        <authorList>
            <person name="Djukic M."/>
            <person name="Poehlein A."/>
            <person name="Thurmer A."/>
            <person name="Daniel R."/>
        </authorList>
    </citation>
    <scope>NUCLEOTIDE SEQUENCE [LARGE SCALE GENOMIC DNA]</scope>
    <source>
        <strain evidence="4 5">LMG 15441</strain>
    </source>
</reference>
<keyword evidence="4" id="KW-0489">Methyltransferase</keyword>
<accession>A0A075R1L9</accession>
<evidence type="ECO:0000259" key="3">
    <source>
        <dbReference type="PROSITE" id="PS51668"/>
    </source>
</evidence>
<dbReference type="EMBL" id="CP007806">
    <property type="protein sequence ID" value="AIG25133.1"/>
    <property type="molecule type" value="Genomic_DNA"/>
</dbReference>
<dbReference type="eggNOG" id="COG1720">
    <property type="taxonomic scope" value="Bacteria"/>
</dbReference>
<keyword evidence="4" id="KW-0808">Transferase</keyword>
<evidence type="ECO:0000256" key="1">
    <source>
        <dbReference type="ARBA" id="ARBA00022691"/>
    </source>
</evidence>
<proteinExistence type="inferred from homology"/>
<dbReference type="AlphaFoldDB" id="A0A075R1L9"/>
<dbReference type="PROSITE" id="PS51668">
    <property type="entry name" value="TSAA_2"/>
    <property type="match status" value="1"/>
</dbReference>
<dbReference type="KEGG" id="blr:BRLA_c007900"/>
<comment type="similarity">
    <text evidence="2">Belongs to the tRNA methyltransferase O family.</text>
</comment>
<protein>
    <submittedName>
        <fullName evidence="4">Putative tRNA (Adenine(37)-N6)-methyltransferase</fullName>
        <ecNumber evidence="4">2.1.1.-</ecNumber>
    </submittedName>
</protein>